<keyword evidence="1" id="KW-1133">Transmembrane helix</keyword>
<dbReference type="Proteomes" id="UP001139502">
    <property type="component" value="Unassembled WGS sequence"/>
</dbReference>
<proteinExistence type="predicted"/>
<feature type="transmembrane region" description="Helical" evidence="1">
    <location>
        <begin position="31"/>
        <end position="52"/>
    </location>
</feature>
<name>A0A9X2HBV1_9MICC</name>
<keyword evidence="1" id="KW-0472">Membrane</keyword>
<organism evidence="2 3">
    <name type="scientific">Rothia santali</name>
    <dbReference type="NCBI Taxonomy" id="2949643"/>
    <lineage>
        <taxon>Bacteria</taxon>
        <taxon>Bacillati</taxon>
        <taxon>Actinomycetota</taxon>
        <taxon>Actinomycetes</taxon>
        <taxon>Micrococcales</taxon>
        <taxon>Micrococcaceae</taxon>
        <taxon>Rothia</taxon>
    </lineage>
</organism>
<evidence type="ECO:0000313" key="2">
    <source>
        <dbReference type="EMBL" id="MCP3425255.1"/>
    </source>
</evidence>
<evidence type="ECO:0000256" key="1">
    <source>
        <dbReference type="SAM" id="Phobius"/>
    </source>
</evidence>
<accession>A0A9X2HBV1</accession>
<dbReference type="EMBL" id="JANAFB010000007">
    <property type="protein sequence ID" value="MCP3425255.1"/>
    <property type="molecule type" value="Genomic_DNA"/>
</dbReference>
<comment type="caution">
    <text evidence="2">The sequence shown here is derived from an EMBL/GenBank/DDBJ whole genome shotgun (WGS) entry which is preliminary data.</text>
</comment>
<keyword evidence="1" id="KW-0812">Transmembrane</keyword>
<dbReference type="RefSeq" id="WP_254165352.1">
    <property type="nucleotide sequence ID" value="NZ_JANAFB010000007.1"/>
</dbReference>
<keyword evidence="3" id="KW-1185">Reference proteome</keyword>
<protein>
    <submittedName>
        <fullName evidence="2">Uncharacterized protein</fullName>
    </submittedName>
</protein>
<evidence type="ECO:0000313" key="3">
    <source>
        <dbReference type="Proteomes" id="UP001139502"/>
    </source>
</evidence>
<feature type="transmembrane region" description="Helical" evidence="1">
    <location>
        <begin position="6"/>
        <end position="24"/>
    </location>
</feature>
<sequence length="55" mass="5824">MSPLVSGLLLMAVGAFFAGGAISFRRQRLPVVVQVILWVIAVALFVYGGYVVTLG</sequence>
<reference evidence="2" key="1">
    <citation type="submission" date="2022-06" db="EMBL/GenBank/DDBJ databases">
        <title>Rothia sp. isolated from sandalwood seedling.</title>
        <authorList>
            <person name="Tuikhar N."/>
            <person name="Kirdat K."/>
            <person name="Thorat V."/>
            <person name="Swetha P."/>
            <person name="Padma S."/>
            <person name="Sundararaj R."/>
            <person name="Yadav A."/>
        </authorList>
    </citation>
    <scope>NUCLEOTIDE SEQUENCE</scope>
    <source>
        <strain evidence="2">AR01</strain>
    </source>
</reference>
<gene>
    <name evidence="2" type="ORF">NBM05_04235</name>
</gene>
<dbReference type="AlphaFoldDB" id="A0A9X2HBV1"/>